<evidence type="ECO:0000256" key="1">
    <source>
        <dbReference type="SAM" id="MobiDB-lite"/>
    </source>
</evidence>
<organism evidence="3 4">
    <name type="scientific">Fragilariopsis cylindrus CCMP1102</name>
    <dbReference type="NCBI Taxonomy" id="635003"/>
    <lineage>
        <taxon>Eukaryota</taxon>
        <taxon>Sar</taxon>
        <taxon>Stramenopiles</taxon>
        <taxon>Ochrophyta</taxon>
        <taxon>Bacillariophyta</taxon>
        <taxon>Bacillariophyceae</taxon>
        <taxon>Bacillariophycidae</taxon>
        <taxon>Bacillariales</taxon>
        <taxon>Bacillariaceae</taxon>
        <taxon>Fragilariopsis</taxon>
    </lineage>
</organism>
<proteinExistence type="predicted"/>
<feature type="compositionally biased region" description="Low complexity" evidence="1">
    <location>
        <begin position="1"/>
        <end position="12"/>
    </location>
</feature>
<accession>A0A1E7F9R3</accession>
<dbReference type="Pfam" id="PF20710">
    <property type="entry name" value="DUF6824"/>
    <property type="match status" value="1"/>
</dbReference>
<sequence length="214" mass="24451">MIDRYSIYSSSSDDGRIIEAKDTTNTDDGGKQKQQQQQRHHHSSYSITPNDIRPYDVLCGRDKAVFNSIGNRRFRVSISVNVPGYERARNKAQKTTVILYVCSIGEGGGALKKGSSLSESEEEYHYIELEEAEARKKVGHALRDMSVARKQLNEERKSFVRIHTKKGTTPARKSRKRQRDNYDDVKQSRQRRVSDDTFGDDDGNDDDDEEKDEG</sequence>
<name>A0A1E7F9R3_9STRA</name>
<feature type="compositionally biased region" description="Basic and acidic residues" evidence="1">
    <location>
        <begin position="13"/>
        <end position="31"/>
    </location>
</feature>
<keyword evidence="4" id="KW-1185">Reference proteome</keyword>
<evidence type="ECO:0000259" key="2">
    <source>
        <dbReference type="Pfam" id="PF20710"/>
    </source>
</evidence>
<dbReference type="InterPro" id="IPR049227">
    <property type="entry name" value="DUF6824"/>
</dbReference>
<dbReference type="KEGG" id="fcy:FRACYDRAFT_188247"/>
<dbReference type="AlphaFoldDB" id="A0A1E7F9R3"/>
<feature type="domain" description="DUF6824" evidence="2">
    <location>
        <begin position="56"/>
        <end position="144"/>
    </location>
</feature>
<evidence type="ECO:0000313" key="4">
    <source>
        <dbReference type="Proteomes" id="UP000095751"/>
    </source>
</evidence>
<feature type="compositionally biased region" description="Basic residues" evidence="1">
    <location>
        <begin position="159"/>
        <end position="178"/>
    </location>
</feature>
<gene>
    <name evidence="3" type="ORF">FRACYDRAFT_188247</name>
</gene>
<protein>
    <recommendedName>
        <fullName evidence="2">DUF6824 domain-containing protein</fullName>
    </recommendedName>
</protein>
<feature type="region of interest" description="Disordered" evidence="1">
    <location>
        <begin position="156"/>
        <end position="214"/>
    </location>
</feature>
<dbReference type="Proteomes" id="UP000095751">
    <property type="component" value="Unassembled WGS sequence"/>
</dbReference>
<feature type="region of interest" description="Disordered" evidence="1">
    <location>
        <begin position="1"/>
        <end position="49"/>
    </location>
</feature>
<evidence type="ECO:0000313" key="3">
    <source>
        <dbReference type="EMBL" id="OEU14912.1"/>
    </source>
</evidence>
<dbReference type="InParanoid" id="A0A1E7F9R3"/>
<feature type="compositionally biased region" description="Acidic residues" evidence="1">
    <location>
        <begin position="197"/>
        <end position="214"/>
    </location>
</feature>
<reference evidence="3 4" key="1">
    <citation type="submission" date="2016-09" db="EMBL/GenBank/DDBJ databases">
        <title>Extensive genetic diversity and differential bi-allelic expression allows diatom success in the polar Southern Ocean.</title>
        <authorList>
            <consortium name="DOE Joint Genome Institute"/>
            <person name="Mock T."/>
            <person name="Otillar R.P."/>
            <person name="Strauss J."/>
            <person name="Dupont C."/>
            <person name="Frickenhaus S."/>
            <person name="Maumus F."/>
            <person name="Mcmullan M."/>
            <person name="Sanges R."/>
            <person name="Schmutz J."/>
            <person name="Toseland A."/>
            <person name="Valas R."/>
            <person name="Veluchamy A."/>
            <person name="Ward B.J."/>
            <person name="Allen A."/>
            <person name="Barry K."/>
            <person name="Falciatore A."/>
            <person name="Ferrante M."/>
            <person name="Fortunato A.E."/>
            <person name="Gloeckner G."/>
            <person name="Gruber A."/>
            <person name="Hipkin R."/>
            <person name="Janech M."/>
            <person name="Kroth P."/>
            <person name="Leese F."/>
            <person name="Lindquist E."/>
            <person name="Lyon B.R."/>
            <person name="Martin J."/>
            <person name="Mayer C."/>
            <person name="Parker M."/>
            <person name="Quesneville H."/>
            <person name="Raymond J."/>
            <person name="Uhlig C."/>
            <person name="Valentin K.U."/>
            <person name="Worden A.Z."/>
            <person name="Armbrust E.V."/>
            <person name="Bowler C."/>
            <person name="Green B."/>
            <person name="Moulton V."/>
            <person name="Van Oosterhout C."/>
            <person name="Grigoriev I."/>
        </authorList>
    </citation>
    <scope>NUCLEOTIDE SEQUENCE [LARGE SCALE GENOMIC DNA]</scope>
    <source>
        <strain evidence="3 4">CCMP1102</strain>
    </source>
</reference>
<feature type="compositionally biased region" description="Basic and acidic residues" evidence="1">
    <location>
        <begin position="179"/>
        <end position="195"/>
    </location>
</feature>
<dbReference type="OrthoDB" id="49059at2759"/>
<dbReference type="EMBL" id="KV784360">
    <property type="protein sequence ID" value="OEU14912.1"/>
    <property type="molecule type" value="Genomic_DNA"/>
</dbReference>